<accession>A0ABV2Z0V9</accession>
<dbReference type="InterPro" id="IPR006311">
    <property type="entry name" value="TAT_signal"/>
</dbReference>
<dbReference type="EMBL" id="JBEZVI010000011">
    <property type="protein sequence ID" value="MEU3711627.1"/>
    <property type="molecule type" value="Genomic_DNA"/>
</dbReference>
<comment type="caution">
    <text evidence="2">The sequence shown here is derived from an EMBL/GenBank/DDBJ whole genome shotgun (WGS) entry which is preliminary data.</text>
</comment>
<sequence length="66" mass="6413">MTAHEPAAAPPAREACDAPPTMRQLLASCAAATAVSTPPDAPAAPAAAPPAEPDVPAPSTTERDAA</sequence>
<keyword evidence="3" id="KW-1185">Reference proteome</keyword>
<feature type="compositionally biased region" description="Pro residues" evidence="1">
    <location>
        <begin position="39"/>
        <end position="56"/>
    </location>
</feature>
<dbReference type="PROSITE" id="PS51318">
    <property type="entry name" value="TAT"/>
    <property type="match status" value="1"/>
</dbReference>
<organism evidence="2 3">
    <name type="scientific">Streptomyces catenulae</name>
    <dbReference type="NCBI Taxonomy" id="66875"/>
    <lineage>
        <taxon>Bacteria</taxon>
        <taxon>Bacillati</taxon>
        <taxon>Actinomycetota</taxon>
        <taxon>Actinomycetes</taxon>
        <taxon>Kitasatosporales</taxon>
        <taxon>Streptomycetaceae</taxon>
        <taxon>Streptomyces</taxon>
    </lineage>
</organism>
<evidence type="ECO:0000313" key="2">
    <source>
        <dbReference type="EMBL" id="MEU3711627.1"/>
    </source>
</evidence>
<name>A0ABV2Z0V9_9ACTN</name>
<reference evidence="2 3" key="1">
    <citation type="submission" date="2024-06" db="EMBL/GenBank/DDBJ databases">
        <title>The Natural Products Discovery Center: Release of the First 8490 Sequenced Strains for Exploring Actinobacteria Biosynthetic Diversity.</title>
        <authorList>
            <person name="Kalkreuter E."/>
            <person name="Kautsar S.A."/>
            <person name="Yang D."/>
            <person name="Bader C.D."/>
            <person name="Teijaro C.N."/>
            <person name="Fluegel L."/>
            <person name="Davis C.M."/>
            <person name="Simpson J.R."/>
            <person name="Lauterbach L."/>
            <person name="Steele A.D."/>
            <person name="Gui C."/>
            <person name="Meng S."/>
            <person name="Li G."/>
            <person name="Viehrig K."/>
            <person name="Ye F."/>
            <person name="Su P."/>
            <person name="Kiefer A.F."/>
            <person name="Nichols A."/>
            <person name="Cepeda A.J."/>
            <person name="Yan W."/>
            <person name="Fan B."/>
            <person name="Jiang Y."/>
            <person name="Adhikari A."/>
            <person name="Zheng C.-J."/>
            <person name="Schuster L."/>
            <person name="Cowan T.M."/>
            <person name="Smanski M.J."/>
            <person name="Chevrette M.G."/>
            <person name="De Carvalho L.P.S."/>
            <person name="Shen B."/>
        </authorList>
    </citation>
    <scope>NUCLEOTIDE SEQUENCE [LARGE SCALE GENOMIC DNA]</scope>
    <source>
        <strain evidence="2 3">NPDC033039</strain>
    </source>
</reference>
<proteinExistence type="predicted"/>
<gene>
    <name evidence="2" type="ORF">AB0E61_16210</name>
</gene>
<evidence type="ECO:0000313" key="3">
    <source>
        <dbReference type="Proteomes" id="UP001550853"/>
    </source>
</evidence>
<dbReference type="RefSeq" id="WP_037679604.1">
    <property type="nucleotide sequence ID" value="NZ_JBEZVI010000011.1"/>
</dbReference>
<dbReference type="Proteomes" id="UP001550853">
    <property type="component" value="Unassembled WGS sequence"/>
</dbReference>
<evidence type="ECO:0000256" key="1">
    <source>
        <dbReference type="SAM" id="MobiDB-lite"/>
    </source>
</evidence>
<protein>
    <submittedName>
        <fullName evidence="2">Uncharacterized protein</fullName>
    </submittedName>
</protein>
<feature type="region of interest" description="Disordered" evidence="1">
    <location>
        <begin position="32"/>
        <end position="66"/>
    </location>
</feature>